<organism evidence="2 3">
    <name type="scientific">Chiloscyllium punctatum</name>
    <name type="common">Brownbanded bambooshark</name>
    <name type="synonym">Hemiscyllium punctatum</name>
    <dbReference type="NCBI Taxonomy" id="137246"/>
    <lineage>
        <taxon>Eukaryota</taxon>
        <taxon>Metazoa</taxon>
        <taxon>Chordata</taxon>
        <taxon>Craniata</taxon>
        <taxon>Vertebrata</taxon>
        <taxon>Chondrichthyes</taxon>
        <taxon>Elasmobranchii</taxon>
        <taxon>Galeomorphii</taxon>
        <taxon>Galeoidea</taxon>
        <taxon>Orectolobiformes</taxon>
        <taxon>Hemiscylliidae</taxon>
        <taxon>Chiloscyllium</taxon>
    </lineage>
</organism>
<feature type="region of interest" description="Disordered" evidence="1">
    <location>
        <begin position="47"/>
        <end position="105"/>
    </location>
</feature>
<accession>A0A401RUF5</accession>
<reference evidence="2 3" key="1">
    <citation type="journal article" date="2018" name="Nat. Ecol. Evol.">
        <title>Shark genomes provide insights into elasmobranch evolution and the origin of vertebrates.</title>
        <authorList>
            <person name="Hara Y"/>
            <person name="Yamaguchi K"/>
            <person name="Onimaru K"/>
            <person name="Kadota M"/>
            <person name="Koyanagi M"/>
            <person name="Keeley SD"/>
            <person name="Tatsumi K"/>
            <person name="Tanaka K"/>
            <person name="Motone F"/>
            <person name="Kageyama Y"/>
            <person name="Nozu R"/>
            <person name="Adachi N"/>
            <person name="Nishimura O"/>
            <person name="Nakagawa R"/>
            <person name="Tanegashima C"/>
            <person name="Kiyatake I"/>
            <person name="Matsumoto R"/>
            <person name="Murakumo K"/>
            <person name="Nishida K"/>
            <person name="Terakita A"/>
            <person name="Kuratani S"/>
            <person name="Sato K"/>
            <person name="Hyodo S Kuraku.S."/>
        </authorList>
    </citation>
    <scope>NUCLEOTIDE SEQUENCE [LARGE SCALE GENOMIC DNA]</scope>
</reference>
<sequence length="130" mass="13893">MLPLSFRLADKLWQVRVTHSDWNGLRFTILCPGSGCHGDSVTTVCCKDKGEGEGEGEGEGDEEYDGLGKDEDEGEGDEEDESKDEDEDEGEVEGEDNGEVVLDDKDVAAGWGCHGSVDSAQAGVKVLVRG</sequence>
<comment type="caution">
    <text evidence="2">The sequence shown here is derived from an EMBL/GenBank/DDBJ whole genome shotgun (WGS) entry which is preliminary data.</text>
</comment>
<evidence type="ECO:0000256" key="1">
    <source>
        <dbReference type="SAM" id="MobiDB-lite"/>
    </source>
</evidence>
<evidence type="ECO:0000313" key="3">
    <source>
        <dbReference type="Proteomes" id="UP000287033"/>
    </source>
</evidence>
<protein>
    <submittedName>
        <fullName evidence="2">Uncharacterized protein</fullName>
    </submittedName>
</protein>
<dbReference type="AlphaFoldDB" id="A0A401RUF5"/>
<keyword evidence="3" id="KW-1185">Reference proteome</keyword>
<name>A0A401RUF5_CHIPU</name>
<dbReference type="EMBL" id="BEZZ01002462">
    <property type="protein sequence ID" value="GCC21762.1"/>
    <property type="molecule type" value="Genomic_DNA"/>
</dbReference>
<evidence type="ECO:0000313" key="2">
    <source>
        <dbReference type="EMBL" id="GCC21762.1"/>
    </source>
</evidence>
<feature type="compositionally biased region" description="Acidic residues" evidence="1">
    <location>
        <begin position="53"/>
        <end position="98"/>
    </location>
</feature>
<proteinExistence type="predicted"/>
<gene>
    <name evidence="2" type="ORF">chiPu_0020237</name>
</gene>
<dbReference type="Proteomes" id="UP000287033">
    <property type="component" value="Unassembled WGS sequence"/>
</dbReference>